<keyword evidence="3" id="KW-1185">Reference proteome</keyword>
<feature type="compositionally biased region" description="Basic and acidic residues" evidence="1">
    <location>
        <begin position="86"/>
        <end position="114"/>
    </location>
</feature>
<feature type="region of interest" description="Disordered" evidence="1">
    <location>
        <begin position="54"/>
        <end position="135"/>
    </location>
</feature>
<protein>
    <submittedName>
        <fullName evidence="2">Uncharacterized protein</fullName>
    </submittedName>
</protein>
<evidence type="ECO:0000313" key="3">
    <source>
        <dbReference type="Proteomes" id="UP001151760"/>
    </source>
</evidence>
<evidence type="ECO:0000313" key="2">
    <source>
        <dbReference type="EMBL" id="GJS90441.1"/>
    </source>
</evidence>
<reference evidence="2" key="1">
    <citation type="journal article" date="2022" name="Int. J. Mol. Sci.">
        <title>Draft Genome of Tanacetum Coccineum: Genomic Comparison of Closely Related Tanacetum-Family Plants.</title>
        <authorList>
            <person name="Yamashiro T."/>
            <person name="Shiraishi A."/>
            <person name="Nakayama K."/>
            <person name="Satake H."/>
        </authorList>
    </citation>
    <scope>NUCLEOTIDE SEQUENCE</scope>
</reference>
<sequence>MKRFENAIFNKREEINSRMTEMFGLFKELTTSRAPEKVLMREEAKNPVTKNINSISLIRGEEEKNGDDNATTDDNIEKTNGSDAEMPLKEAEKENEAENRTKNKPIKSDEKELTQAEEEEAVEAPNSQPIGKLTNERPIETDIRLSLTSHLYMYPLGILEDVLVDVAGYVYPVDFFDKGTVTLRSGKSKMSFHRIPESLCKIEKGIKNDIEPIAPTMTVNRLVLE</sequence>
<evidence type="ECO:0000256" key="1">
    <source>
        <dbReference type="SAM" id="MobiDB-lite"/>
    </source>
</evidence>
<reference evidence="2" key="2">
    <citation type="submission" date="2022-01" db="EMBL/GenBank/DDBJ databases">
        <authorList>
            <person name="Yamashiro T."/>
            <person name="Shiraishi A."/>
            <person name="Satake H."/>
            <person name="Nakayama K."/>
        </authorList>
    </citation>
    <scope>NUCLEOTIDE SEQUENCE</scope>
</reference>
<dbReference type="Proteomes" id="UP001151760">
    <property type="component" value="Unassembled WGS sequence"/>
</dbReference>
<organism evidence="2 3">
    <name type="scientific">Tanacetum coccineum</name>
    <dbReference type="NCBI Taxonomy" id="301880"/>
    <lineage>
        <taxon>Eukaryota</taxon>
        <taxon>Viridiplantae</taxon>
        <taxon>Streptophyta</taxon>
        <taxon>Embryophyta</taxon>
        <taxon>Tracheophyta</taxon>
        <taxon>Spermatophyta</taxon>
        <taxon>Magnoliopsida</taxon>
        <taxon>eudicotyledons</taxon>
        <taxon>Gunneridae</taxon>
        <taxon>Pentapetalae</taxon>
        <taxon>asterids</taxon>
        <taxon>campanulids</taxon>
        <taxon>Asterales</taxon>
        <taxon>Asteraceae</taxon>
        <taxon>Asteroideae</taxon>
        <taxon>Anthemideae</taxon>
        <taxon>Anthemidinae</taxon>
        <taxon>Tanacetum</taxon>
    </lineage>
</organism>
<gene>
    <name evidence="2" type="ORF">Tco_0773077</name>
</gene>
<proteinExistence type="predicted"/>
<dbReference type="EMBL" id="BQNB010011428">
    <property type="protein sequence ID" value="GJS90441.1"/>
    <property type="molecule type" value="Genomic_DNA"/>
</dbReference>
<name>A0ABQ4ZL04_9ASTR</name>
<accession>A0ABQ4ZL04</accession>
<comment type="caution">
    <text evidence="2">The sequence shown here is derived from an EMBL/GenBank/DDBJ whole genome shotgun (WGS) entry which is preliminary data.</text>
</comment>
<feature type="compositionally biased region" description="Polar residues" evidence="1">
    <location>
        <begin position="68"/>
        <end position="82"/>
    </location>
</feature>